<reference evidence="1" key="1">
    <citation type="submission" date="2015-07" db="EMBL/GenBank/DDBJ databases">
        <title>Transcriptome Assembly of Anthurium amnicola.</title>
        <authorList>
            <person name="Suzuki J."/>
        </authorList>
    </citation>
    <scope>NUCLEOTIDE SEQUENCE</scope>
</reference>
<organism evidence="1">
    <name type="scientific">Anthurium amnicola</name>
    <dbReference type="NCBI Taxonomy" id="1678845"/>
    <lineage>
        <taxon>Eukaryota</taxon>
        <taxon>Viridiplantae</taxon>
        <taxon>Streptophyta</taxon>
        <taxon>Embryophyta</taxon>
        <taxon>Tracheophyta</taxon>
        <taxon>Spermatophyta</taxon>
        <taxon>Magnoliopsida</taxon>
        <taxon>Liliopsida</taxon>
        <taxon>Araceae</taxon>
        <taxon>Pothoideae</taxon>
        <taxon>Potheae</taxon>
        <taxon>Anthurium</taxon>
    </lineage>
</organism>
<gene>
    <name evidence="1" type="primary">PP2A1_6</name>
    <name evidence="1" type="ORF">g.66955</name>
</gene>
<dbReference type="AlphaFoldDB" id="A0A1D1XN26"/>
<name>A0A1D1XN26_9ARAE</name>
<dbReference type="EMBL" id="GDJX01024151">
    <property type="protein sequence ID" value="JAT43785.1"/>
    <property type="molecule type" value="Transcribed_RNA"/>
</dbReference>
<feature type="non-terminal residue" evidence="1">
    <location>
        <position position="138"/>
    </location>
</feature>
<proteinExistence type="predicted"/>
<sequence>MATTWDVNATVQYDAANLSMGVEYTPVVGMSLEGEDYEGWENPVHLQIKTPESTAVLSNTVSYMAIPLRDFKDFSFPSFKLTTPIDSNKMITLTAKTNQEAKLNSMLLFSNTIIMDEGNPTGPLSIRWSLQFSAEYDA</sequence>
<protein>
    <submittedName>
        <fullName evidence="1">Protein PHLOEM PROTEIN 2-LIKE A1</fullName>
    </submittedName>
</protein>
<evidence type="ECO:0000313" key="1">
    <source>
        <dbReference type="EMBL" id="JAT43785.1"/>
    </source>
</evidence>
<accession>A0A1D1XN26</accession>